<feature type="domain" description="SecA family profile" evidence="13">
    <location>
        <begin position="1"/>
        <end position="591"/>
    </location>
</feature>
<dbReference type="PROSITE" id="PS51192">
    <property type="entry name" value="HELICASE_ATP_BIND_1"/>
    <property type="match status" value="1"/>
</dbReference>
<evidence type="ECO:0000256" key="2">
    <source>
        <dbReference type="ARBA" id="ARBA00022475"/>
    </source>
</evidence>
<dbReference type="InterPro" id="IPR044722">
    <property type="entry name" value="SecA_SF2_C"/>
</dbReference>
<dbReference type="SUPFAM" id="SSF52540">
    <property type="entry name" value="P-loop containing nucleoside triphosphate hydrolases"/>
    <property type="match status" value="2"/>
</dbReference>
<dbReference type="SMART" id="SM00958">
    <property type="entry name" value="SecA_PP_bind"/>
    <property type="match status" value="1"/>
</dbReference>
<dbReference type="GO" id="GO:0006605">
    <property type="term" value="P:protein targeting"/>
    <property type="evidence" value="ECO:0007669"/>
    <property type="project" value="UniProtKB-UniRule"/>
</dbReference>
<dbReference type="InterPro" id="IPR036670">
    <property type="entry name" value="SecA_X-link_sf"/>
</dbReference>
<dbReference type="OrthoDB" id="2486044at2"/>
<dbReference type="InterPro" id="IPR011130">
    <property type="entry name" value="SecA_preprotein_X-link_dom"/>
</dbReference>
<gene>
    <name evidence="10" type="primary">secA</name>
    <name evidence="14" type="ORF">Pan153_42210</name>
</gene>
<dbReference type="GO" id="GO:0017038">
    <property type="term" value="P:protein import"/>
    <property type="evidence" value="ECO:0007669"/>
    <property type="project" value="InterPro"/>
</dbReference>
<accession>A0A518FTE0</accession>
<evidence type="ECO:0000256" key="3">
    <source>
        <dbReference type="ARBA" id="ARBA00022490"/>
    </source>
</evidence>
<keyword evidence="1 10" id="KW-0813">Transport</keyword>
<dbReference type="PRINTS" id="PR00906">
    <property type="entry name" value="SECA"/>
</dbReference>
<dbReference type="PANTHER" id="PTHR30612:SF0">
    <property type="entry name" value="CHLOROPLAST PROTEIN-TRANSPORTING ATPASE"/>
    <property type="match status" value="1"/>
</dbReference>
<dbReference type="InterPro" id="IPR027417">
    <property type="entry name" value="P-loop_NTPase"/>
</dbReference>
<evidence type="ECO:0000259" key="13">
    <source>
        <dbReference type="PROSITE" id="PS51196"/>
    </source>
</evidence>
<evidence type="ECO:0000256" key="6">
    <source>
        <dbReference type="ARBA" id="ARBA00022927"/>
    </source>
</evidence>
<evidence type="ECO:0000313" key="14">
    <source>
        <dbReference type="EMBL" id="QDV19555.1"/>
    </source>
</evidence>
<dbReference type="InterPro" id="IPR014001">
    <property type="entry name" value="Helicase_ATP-bd"/>
</dbReference>
<dbReference type="Pfam" id="PF01043">
    <property type="entry name" value="SecA_PP_bind"/>
    <property type="match status" value="1"/>
</dbReference>
<evidence type="ECO:0000256" key="4">
    <source>
        <dbReference type="ARBA" id="ARBA00022741"/>
    </source>
</evidence>
<dbReference type="CDD" id="cd17928">
    <property type="entry name" value="DEXDc_SecA"/>
    <property type="match status" value="1"/>
</dbReference>
<keyword evidence="6 10" id="KW-0653">Protein transport</keyword>
<evidence type="ECO:0000256" key="10">
    <source>
        <dbReference type="HAMAP-Rule" id="MF_01382"/>
    </source>
</evidence>
<feature type="binding site" evidence="10">
    <location>
        <begin position="101"/>
        <end position="105"/>
    </location>
    <ligand>
        <name>ATP</name>
        <dbReference type="ChEBI" id="CHEBI:30616"/>
    </ligand>
</feature>
<dbReference type="InterPro" id="IPR000185">
    <property type="entry name" value="SecA"/>
</dbReference>
<comment type="catalytic activity">
    <reaction evidence="10">
        <text>ATP + H2O + cellular proteinSide 1 = ADP + phosphate + cellular proteinSide 2.</text>
        <dbReference type="EC" id="7.4.2.8"/>
    </reaction>
</comment>
<comment type="subcellular location">
    <subcellularLocation>
        <location evidence="10">Cell membrane</location>
        <topology evidence="10">Peripheral membrane protein</topology>
        <orientation evidence="10">Cytoplasmic side</orientation>
    </subcellularLocation>
    <subcellularLocation>
        <location evidence="10">Cytoplasm</location>
    </subcellularLocation>
    <text evidence="10">Distribution is 50-50.</text>
</comment>
<evidence type="ECO:0000259" key="12">
    <source>
        <dbReference type="PROSITE" id="PS51194"/>
    </source>
</evidence>
<dbReference type="GO" id="GO:0031522">
    <property type="term" value="C:cell envelope Sec protein transport complex"/>
    <property type="evidence" value="ECO:0007669"/>
    <property type="project" value="TreeGrafter"/>
</dbReference>
<dbReference type="PROSITE" id="PS51196">
    <property type="entry name" value="SECA_MOTOR_DEAD"/>
    <property type="match status" value="1"/>
</dbReference>
<dbReference type="InterPro" id="IPR001650">
    <property type="entry name" value="Helicase_C-like"/>
</dbReference>
<dbReference type="GO" id="GO:0005524">
    <property type="term" value="F:ATP binding"/>
    <property type="evidence" value="ECO:0007669"/>
    <property type="project" value="UniProtKB-UniRule"/>
</dbReference>
<dbReference type="GO" id="GO:0005886">
    <property type="term" value="C:plasma membrane"/>
    <property type="evidence" value="ECO:0007669"/>
    <property type="project" value="UniProtKB-SubCell"/>
</dbReference>
<feature type="domain" description="Helicase C-terminal" evidence="12">
    <location>
        <begin position="442"/>
        <end position="596"/>
    </location>
</feature>
<keyword evidence="3 10" id="KW-0963">Cytoplasm</keyword>
<proteinExistence type="inferred from homology"/>
<dbReference type="SUPFAM" id="SSF81767">
    <property type="entry name" value="Pre-protein crosslinking domain of SecA"/>
    <property type="match status" value="1"/>
</dbReference>
<dbReference type="PROSITE" id="PS51194">
    <property type="entry name" value="HELICASE_CTER"/>
    <property type="match status" value="1"/>
</dbReference>
<evidence type="ECO:0000259" key="11">
    <source>
        <dbReference type="PROSITE" id="PS51192"/>
    </source>
</evidence>
<dbReference type="Pfam" id="PF07517">
    <property type="entry name" value="SecA_DEAD"/>
    <property type="match status" value="1"/>
</dbReference>
<dbReference type="Gene3D" id="3.40.50.300">
    <property type="entry name" value="P-loop containing nucleotide triphosphate hydrolases"/>
    <property type="match status" value="2"/>
</dbReference>
<comment type="function">
    <text evidence="10">Part of the Sec protein translocase complex. Interacts with the SecYEG preprotein conducting channel. Has a central role in coupling the hydrolysis of ATP to the transfer of proteins into and across the cell membrane, serving as an ATP-driven molecular motor driving the stepwise translocation of polypeptide chains across the membrane.</text>
</comment>
<evidence type="ECO:0000256" key="8">
    <source>
        <dbReference type="ARBA" id="ARBA00023010"/>
    </source>
</evidence>
<dbReference type="RefSeq" id="WP_145457543.1">
    <property type="nucleotide sequence ID" value="NZ_CP036317.1"/>
</dbReference>
<dbReference type="GO" id="GO:0005829">
    <property type="term" value="C:cytosol"/>
    <property type="evidence" value="ECO:0007669"/>
    <property type="project" value="TreeGrafter"/>
</dbReference>
<sequence>MKRHHLLTRKPQPVHDRQMLSQINTIAHSLVNVRDSDLVNQYQQLKLLCQFPGDDLDGLTVRAFSLVVESVRRVLGLTYHQEQLMAGLAMIRGEIVEMQTGEGKTVTAVLPACWFALAGRGVHVMTVNDYLAERDFQTLSPVYARLGLSSGLNQPRLSTEFKRAAYTADITYGPGYEFGFDYLRDQVMSLSQQRPRLGSQFSRTLNGCDIPTPQPVQHTHAVAIVDEADSVMIDEATVPLVLSSQGGQPANNTEVYQAARQAALTLKAGRDYLINEQTSELQITDLGILRLSADRSLIPLERLDRPWMQYVEQALRAELFYHRDIQYVVYDNRVQIVDPHTSRIFADRTWRNGLHQAVEAKEGKPITNESQPIARIMRQKYFQLYDQLCGMSGTVQGCQREFRDVYGIRHAVIPPHRPSHRIDLSVRLFVDQQCREQAIICSIQELLPTRRPVLIGTADIETSRRLSQLLHDQGLTHHLLNGVQDADEAAVIASAGGPETITIATNLAGRGTDIKLGPGVAETGGLHVIAAGFQLTERIDRQLIGRAARKGEPGSSQILASIRDPLFLQSSPGWIDSLKQQAGPNGEIPVTKQILGRIVKTQRKAELQGMQRRKQLTQHDNWLSNATCSIWN</sequence>
<evidence type="ECO:0000256" key="5">
    <source>
        <dbReference type="ARBA" id="ARBA00022840"/>
    </source>
</evidence>
<feature type="binding site" evidence="10">
    <location>
        <position position="83"/>
    </location>
    <ligand>
        <name>ATP</name>
        <dbReference type="ChEBI" id="CHEBI:30616"/>
    </ligand>
</feature>
<dbReference type="Pfam" id="PF21090">
    <property type="entry name" value="P-loop_SecA"/>
    <property type="match status" value="2"/>
</dbReference>
<dbReference type="Proteomes" id="UP000320839">
    <property type="component" value="Chromosome"/>
</dbReference>
<protein>
    <recommendedName>
        <fullName evidence="10">Protein translocase subunit SecA</fullName>
        <ecNumber evidence="10">7.4.2.8</ecNumber>
    </recommendedName>
</protein>
<dbReference type="InterPro" id="IPR014018">
    <property type="entry name" value="SecA_motor_DEAD"/>
</dbReference>
<dbReference type="SMART" id="SM00957">
    <property type="entry name" value="SecA_DEAD"/>
    <property type="match status" value="1"/>
</dbReference>
<evidence type="ECO:0000256" key="1">
    <source>
        <dbReference type="ARBA" id="ARBA00022448"/>
    </source>
</evidence>
<keyword evidence="5 10" id="KW-0067">ATP-binding</keyword>
<evidence type="ECO:0000256" key="9">
    <source>
        <dbReference type="ARBA" id="ARBA00023136"/>
    </source>
</evidence>
<name>A0A518FTE0_9PLAN</name>
<evidence type="ECO:0000313" key="15">
    <source>
        <dbReference type="Proteomes" id="UP000320839"/>
    </source>
</evidence>
<dbReference type="EMBL" id="CP036317">
    <property type="protein sequence ID" value="QDV19555.1"/>
    <property type="molecule type" value="Genomic_DNA"/>
</dbReference>
<keyword evidence="4 10" id="KW-0547">Nucleotide-binding</keyword>
<comment type="subunit">
    <text evidence="10">Monomer and homodimer. Part of the essential Sec protein translocation apparatus which comprises SecA, SecYEG and auxiliary proteins SecDF. Other proteins may also be involved.</text>
</comment>
<dbReference type="HAMAP" id="MF_01382">
    <property type="entry name" value="SecA"/>
    <property type="match status" value="1"/>
</dbReference>
<dbReference type="PANTHER" id="PTHR30612">
    <property type="entry name" value="SECA INNER MEMBRANE COMPONENT OF SEC PROTEIN SECRETION SYSTEM"/>
    <property type="match status" value="1"/>
</dbReference>
<dbReference type="GO" id="GO:0043952">
    <property type="term" value="P:protein transport by the Sec complex"/>
    <property type="evidence" value="ECO:0007669"/>
    <property type="project" value="TreeGrafter"/>
</dbReference>
<keyword evidence="7 10" id="KW-1278">Translocase</keyword>
<comment type="similarity">
    <text evidence="10">Belongs to the SecA family.</text>
</comment>
<evidence type="ECO:0000256" key="7">
    <source>
        <dbReference type="ARBA" id="ARBA00022967"/>
    </source>
</evidence>
<dbReference type="EC" id="7.4.2.8" evidence="10"/>
<feature type="binding site" evidence="10">
    <location>
        <position position="513"/>
    </location>
    <ligand>
        <name>ATP</name>
        <dbReference type="ChEBI" id="CHEBI:30616"/>
    </ligand>
</feature>
<keyword evidence="9 10" id="KW-0472">Membrane</keyword>
<reference evidence="14 15" key="1">
    <citation type="submission" date="2019-02" db="EMBL/GenBank/DDBJ databases">
        <title>Deep-cultivation of Planctomycetes and their phenomic and genomic characterization uncovers novel biology.</title>
        <authorList>
            <person name="Wiegand S."/>
            <person name="Jogler M."/>
            <person name="Boedeker C."/>
            <person name="Pinto D."/>
            <person name="Vollmers J."/>
            <person name="Rivas-Marin E."/>
            <person name="Kohn T."/>
            <person name="Peeters S.H."/>
            <person name="Heuer A."/>
            <person name="Rast P."/>
            <person name="Oberbeckmann S."/>
            <person name="Bunk B."/>
            <person name="Jeske O."/>
            <person name="Meyerdierks A."/>
            <person name="Storesund J.E."/>
            <person name="Kallscheuer N."/>
            <person name="Luecker S."/>
            <person name="Lage O.M."/>
            <person name="Pohl T."/>
            <person name="Merkel B.J."/>
            <person name="Hornburger P."/>
            <person name="Mueller R.-W."/>
            <person name="Bruemmer F."/>
            <person name="Labrenz M."/>
            <person name="Spormann A.M."/>
            <person name="Op den Camp H."/>
            <person name="Overmann J."/>
            <person name="Amann R."/>
            <person name="Jetten M.S.M."/>
            <person name="Mascher T."/>
            <person name="Medema M.H."/>
            <person name="Devos D.P."/>
            <person name="Kaster A.-K."/>
            <person name="Ovreas L."/>
            <person name="Rohde M."/>
            <person name="Galperin M.Y."/>
            <person name="Jogler C."/>
        </authorList>
    </citation>
    <scope>NUCLEOTIDE SEQUENCE [LARGE SCALE GENOMIC DNA]</scope>
    <source>
        <strain evidence="14 15">Pan153</strain>
    </source>
</reference>
<dbReference type="GO" id="GO:0065002">
    <property type="term" value="P:intracellular protein transmembrane transport"/>
    <property type="evidence" value="ECO:0007669"/>
    <property type="project" value="UniProtKB-UniRule"/>
</dbReference>
<organism evidence="14 15">
    <name type="scientific">Gimesia panareensis</name>
    <dbReference type="NCBI Taxonomy" id="2527978"/>
    <lineage>
        <taxon>Bacteria</taxon>
        <taxon>Pseudomonadati</taxon>
        <taxon>Planctomycetota</taxon>
        <taxon>Planctomycetia</taxon>
        <taxon>Planctomycetales</taxon>
        <taxon>Planctomycetaceae</taxon>
        <taxon>Gimesia</taxon>
    </lineage>
</organism>
<dbReference type="AlphaFoldDB" id="A0A518FTE0"/>
<dbReference type="GO" id="GO:0008564">
    <property type="term" value="F:protein-exporting ATPase activity"/>
    <property type="evidence" value="ECO:0007669"/>
    <property type="project" value="UniProtKB-EC"/>
</dbReference>
<dbReference type="InterPro" id="IPR011115">
    <property type="entry name" value="SecA_DEAD"/>
</dbReference>
<keyword evidence="2 10" id="KW-1003">Cell membrane</keyword>
<keyword evidence="8 10" id="KW-0811">Translocation</keyword>
<feature type="domain" description="Helicase ATP-binding" evidence="11">
    <location>
        <begin position="85"/>
        <end position="244"/>
    </location>
</feature>
<dbReference type="Gene3D" id="3.90.1440.10">
    <property type="entry name" value="SecA, preprotein cross-linking domain"/>
    <property type="match status" value="1"/>
</dbReference>